<feature type="compositionally biased region" description="Basic and acidic residues" evidence="1">
    <location>
        <begin position="92"/>
        <end position="101"/>
    </location>
</feature>
<feature type="region of interest" description="Disordered" evidence="1">
    <location>
        <begin position="1"/>
        <end position="22"/>
    </location>
</feature>
<keyword evidence="3" id="KW-1185">Reference proteome</keyword>
<gene>
    <name evidence="2" type="ORF">C9374_009723</name>
</gene>
<evidence type="ECO:0000313" key="2">
    <source>
        <dbReference type="EMBL" id="KAG2393146.1"/>
    </source>
</evidence>
<dbReference type="RefSeq" id="XP_044555040.1">
    <property type="nucleotide sequence ID" value="XM_044699942.1"/>
</dbReference>
<name>A0AA88H5H1_NAELO</name>
<dbReference type="AlphaFoldDB" id="A0AA88H5H1"/>
<evidence type="ECO:0000256" key="1">
    <source>
        <dbReference type="SAM" id="MobiDB-lite"/>
    </source>
</evidence>
<reference evidence="2 3" key="1">
    <citation type="journal article" date="2018" name="BMC Genomics">
        <title>The genome of Naegleria lovaniensis, the basis for a comparative approach to unravel pathogenicity factors of the human pathogenic amoeba N. fowleri.</title>
        <authorList>
            <person name="Liechti N."/>
            <person name="Schurch N."/>
            <person name="Bruggmann R."/>
            <person name="Wittwer M."/>
        </authorList>
    </citation>
    <scope>NUCLEOTIDE SEQUENCE [LARGE SCALE GENOMIC DNA]</scope>
    <source>
        <strain evidence="2 3">ATCC 30569</strain>
    </source>
</reference>
<dbReference type="EMBL" id="PYSW02000003">
    <property type="protein sequence ID" value="KAG2393146.1"/>
    <property type="molecule type" value="Genomic_DNA"/>
</dbReference>
<accession>A0AA88H5H1</accession>
<dbReference type="Proteomes" id="UP000816034">
    <property type="component" value="Unassembled WGS sequence"/>
</dbReference>
<feature type="region of interest" description="Disordered" evidence="1">
    <location>
        <begin position="64"/>
        <end position="101"/>
    </location>
</feature>
<evidence type="ECO:0000313" key="3">
    <source>
        <dbReference type="Proteomes" id="UP000816034"/>
    </source>
</evidence>
<dbReference type="GeneID" id="68102177"/>
<organism evidence="2 3">
    <name type="scientific">Naegleria lovaniensis</name>
    <name type="common">Amoeba</name>
    <dbReference type="NCBI Taxonomy" id="51637"/>
    <lineage>
        <taxon>Eukaryota</taxon>
        <taxon>Discoba</taxon>
        <taxon>Heterolobosea</taxon>
        <taxon>Tetramitia</taxon>
        <taxon>Eutetramitia</taxon>
        <taxon>Vahlkampfiidae</taxon>
        <taxon>Naegleria</taxon>
    </lineage>
</organism>
<comment type="caution">
    <text evidence="2">The sequence shown here is derived from an EMBL/GenBank/DDBJ whole genome shotgun (WGS) entry which is preliminary data.</text>
</comment>
<feature type="compositionally biased region" description="Low complexity" evidence="1">
    <location>
        <begin position="1"/>
        <end position="17"/>
    </location>
</feature>
<sequence>MQSNLTTNTSTPTTNASMIDASSKKKPVLLAGDFASTGRIGISCGAYDTPLFQEKLRRNRMMNASAPSNITTSTNESTTLNSTISSNVSKSPKKEQEDTII</sequence>
<feature type="compositionally biased region" description="Low complexity" evidence="1">
    <location>
        <begin position="68"/>
        <end position="87"/>
    </location>
</feature>
<protein>
    <submittedName>
        <fullName evidence="2">Uncharacterized protein</fullName>
    </submittedName>
</protein>
<proteinExistence type="predicted"/>